<keyword evidence="3" id="KW-1133">Transmembrane helix</keyword>
<evidence type="ECO:0000313" key="6">
    <source>
        <dbReference type="EMBL" id="CUS04163.2"/>
    </source>
</evidence>
<feature type="repeat" description="TPR" evidence="1">
    <location>
        <begin position="841"/>
        <end position="874"/>
    </location>
</feature>
<evidence type="ECO:0000256" key="2">
    <source>
        <dbReference type="SAM" id="Coils"/>
    </source>
</evidence>
<dbReference type="Gene3D" id="1.25.40.10">
    <property type="entry name" value="Tetratricopeptide repeat domain"/>
    <property type="match status" value="2"/>
</dbReference>
<dbReference type="SUPFAM" id="SSF52540">
    <property type="entry name" value="P-loop containing nucleoside triphosphate hydrolases"/>
    <property type="match status" value="1"/>
</dbReference>
<gene>
    <name evidence="6" type="ORF">CFX0092_A2285</name>
</gene>
<dbReference type="InterPro" id="IPR049052">
    <property type="entry name" value="nSTAND1"/>
</dbReference>
<dbReference type="Pfam" id="PF19961">
    <property type="entry name" value="EAD8"/>
    <property type="match status" value="1"/>
</dbReference>
<feature type="coiled-coil region" evidence="2">
    <location>
        <begin position="632"/>
        <end position="659"/>
    </location>
</feature>
<evidence type="ECO:0000259" key="5">
    <source>
        <dbReference type="Pfam" id="PF20703"/>
    </source>
</evidence>
<dbReference type="Proteomes" id="UP000215027">
    <property type="component" value="Chromosome I"/>
</dbReference>
<evidence type="ECO:0000313" key="7">
    <source>
        <dbReference type="Proteomes" id="UP000215027"/>
    </source>
</evidence>
<reference evidence="6" key="1">
    <citation type="submission" date="2016-01" db="EMBL/GenBank/DDBJ databases">
        <authorList>
            <person name="Mcilroy J.S."/>
            <person name="Karst M S."/>
            <person name="Albertsen M."/>
        </authorList>
    </citation>
    <scope>NUCLEOTIDE SEQUENCE</scope>
    <source>
        <strain evidence="6">Cfx-K</strain>
    </source>
</reference>
<organism evidence="6 7">
    <name type="scientific">Candidatus Promineifilum breve</name>
    <dbReference type="NCBI Taxonomy" id="1806508"/>
    <lineage>
        <taxon>Bacteria</taxon>
        <taxon>Bacillati</taxon>
        <taxon>Chloroflexota</taxon>
        <taxon>Ardenticatenia</taxon>
        <taxon>Candidatus Promineifilales</taxon>
        <taxon>Candidatus Promineifilaceae</taxon>
        <taxon>Candidatus Promineifilum</taxon>
    </lineage>
</organism>
<feature type="domain" description="Effector-associated" evidence="4">
    <location>
        <begin position="21"/>
        <end position="121"/>
    </location>
</feature>
<dbReference type="KEGG" id="pbf:CFX0092_A2285"/>
<dbReference type="OrthoDB" id="141273at2"/>
<feature type="transmembrane region" description="Helical" evidence="3">
    <location>
        <begin position="661"/>
        <end position="681"/>
    </location>
</feature>
<dbReference type="InterPro" id="IPR011990">
    <property type="entry name" value="TPR-like_helical_dom_sf"/>
</dbReference>
<dbReference type="InterPro" id="IPR045437">
    <property type="entry name" value="EAD8"/>
</dbReference>
<keyword evidence="7" id="KW-1185">Reference proteome</keyword>
<dbReference type="Pfam" id="PF20703">
    <property type="entry name" value="nSTAND1"/>
    <property type="match status" value="1"/>
</dbReference>
<dbReference type="RefSeq" id="WP_095043549.1">
    <property type="nucleotide sequence ID" value="NZ_LN890655.1"/>
</dbReference>
<name>A0A170PH88_9CHLR</name>
<dbReference type="SMART" id="SM00028">
    <property type="entry name" value="TPR"/>
    <property type="match status" value="4"/>
</dbReference>
<keyword evidence="3" id="KW-0472">Membrane</keyword>
<dbReference type="PROSITE" id="PS50005">
    <property type="entry name" value="TPR"/>
    <property type="match status" value="1"/>
</dbReference>
<dbReference type="AlphaFoldDB" id="A0A170PH88"/>
<dbReference type="SUPFAM" id="SSF48452">
    <property type="entry name" value="TPR-like"/>
    <property type="match status" value="1"/>
</dbReference>
<proteinExistence type="predicted"/>
<accession>A0A170PH88</accession>
<keyword evidence="1" id="KW-0802">TPR repeat</keyword>
<keyword evidence="3" id="KW-0812">Transmembrane</keyword>
<sequence length="1114" mass="119877">MMVKRQENPHGSDIFQFLAADERQRLIRLLSELPLILTGGADGRLAFLNSNGLLELSTRLPMADNAQLFAGLLVITAEGQGEPLAHRPGYHALGAVCDGVLQLDDAPRDDRPFLAQLIARYALVEDEAVVARLRDEFGPAAKSTPWRQLRRQITANDFADSVGQLLSARYAPYITSFMVPAAVAAGIEGQPPAPGDPPYKGLQYFDEADADHFLGREALTARLAGRLRAERFLAVIGASGSGKSSVVRAGLIPALRRGKPLGDGALPPAGSDQWLIRVMTPTAHPLDALAAALLPEAEPAAVVALRDGLAASPTALADHRPQTTDHRPLLLVVDQFEEVFSLARHEDERRAFIDNLVTAATAATGTRVVIVLRADFYDRCAQYDGLRELVSQHQEYIGAMSREELFRVIVLPAARAAWQIQEGLVETMLDDVGDEPGALPLLSHALLETWARRRGRTMTLSGYREAGGVRGAIAKTAETVFRQRLTAEQRPIARMIFVRLTELGESAAADTPDTRRRAQFSELITRATDAPTLELVLGILIDSRLVTTDIVPPGETKVVEVCHEALIREWPTLRDWLNQDREGLIRHRQLTADVNDWLNLGRDPGALYRGARLQQALGWTAAPPDPLSVAELEFLEASRAAAEEETRRAERLAKSTRNQRVLIGLAAVLLLGVIAAVLYNLGVFDPPVETMTGDFKVAVAQFAVLDEAGQLSGGDAGRQIAERIGLDLAGESGLDLSVWFDGPASPDSGHVPIGVVGEGIDGAADPAAVAEQIKADMIIYGWVEPDGEFGNLSARIYARPQFGSNVARASGIYNLVSDIPVFDVNEPGNDVWLRLDPYARAAARIMLGLRQQLLGDEAFALAQFERAAELAPDMDMAHYFVGQGNVFLAQAGGTIDGERLAAAEAAFDQALALNPANPRAQSGAGSIHYLRAQALLDASTAEDFSGDSVAAVEEAIAEARLALAAYAPIAGGPEQQEIYGWPVASLAKFEEGITLRLLADAHYRLGAVAEAEAAANEAISRLESIVAPLQANGNHRQLAQTYQALGTAYEWRGFLLGRRGDDAAAAEAYNRALTNYEACVAAGEAFPFDTFLDLEIVQLLCQPRIDALTQGGGG</sequence>
<feature type="domain" description="Novel STAND NTPase 1" evidence="5">
    <location>
        <begin position="198"/>
        <end position="604"/>
    </location>
</feature>
<keyword evidence="2" id="KW-0175">Coiled coil</keyword>
<dbReference type="InterPro" id="IPR019734">
    <property type="entry name" value="TPR_rpt"/>
</dbReference>
<dbReference type="InterPro" id="IPR027417">
    <property type="entry name" value="P-loop_NTPase"/>
</dbReference>
<evidence type="ECO:0000256" key="3">
    <source>
        <dbReference type="SAM" id="Phobius"/>
    </source>
</evidence>
<evidence type="ECO:0000256" key="1">
    <source>
        <dbReference type="PROSITE-ProRule" id="PRU00339"/>
    </source>
</evidence>
<dbReference type="EMBL" id="LN890655">
    <property type="protein sequence ID" value="CUS04163.2"/>
    <property type="molecule type" value="Genomic_DNA"/>
</dbReference>
<protein>
    <submittedName>
        <fullName evidence="6">Uncharacterized protein</fullName>
    </submittedName>
</protein>
<evidence type="ECO:0000259" key="4">
    <source>
        <dbReference type="Pfam" id="PF19961"/>
    </source>
</evidence>